<dbReference type="KEGG" id="clu:CLUG_05556"/>
<feature type="region of interest" description="Disordered" evidence="13">
    <location>
        <begin position="229"/>
        <end position="328"/>
    </location>
</feature>
<accession>C4YBH8</accession>
<dbReference type="SUPFAM" id="SSF64356">
    <property type="entry name" value="SNARE-like"/>
    <property type="match status" value="1"/>
</dbReference>
<keyword evidence="7 11" id="KW-0653">Protein transport</keyword>
<keyword evidence="6 11" id="KW-0931">ER-Golgi transport</keyword>
<dbReference type="OrthoDB" id="10266042at2759"/>
<feature type="compositionally biased region" description="Low complexity" evidence="13">
    <location>
        <begin position="303"/>
        <end position="327"/>
    </location>
</feature>
<dbReference type="PANTHER" id="PTHR10121:SF0">
    <property type="entry name" value="COATOMER SUBUNIT DELTA"/>
    <property type="match status" value="1"/>
</dbReference>
<evidence type="ECO:0000256" key="12">
    <source>
        <dbReference type="SAM" id="Coils"/>
    </source>
</evidence>
<dbReference type="VEuPathDB" id="FungiDB:CLUG_05556"/>
<dbReference type="InterPro" id="IPR036168">
    <property type="entry name" value="AP2_Mu_C_sf"/>
</dbReference>
<dbReference type="InParanoid" id="C4YBH8"/>
<proteinExistence type="inferred from homology"/>
<dbReference type="Proteomes" id="UP000007703">
    <property type="component" value="Unassembled WGS sequence"/>
</dbReference>
<evidence type="ECO:0000256" key="2">
    <source>
        <dbReference type="ARBA" id="ARBA00010516"/>
    </source>
</evidence>
<dbReference type="InterPro" id="IPR022775">
    <property type="entry name" value="AP_mu_sigma_su"/>
</dbReference>
<keyword evidence="9 11" id="KW-0472">Membrane</keyword>
<dbReference type="InterPro" id="IPR011012">
    <property type="entry name" value="Longin-like_dom_sf"/>
</dbReference>
<feature type="domain" description="MHD" evidence="14">
    <location>
        <begin position="356"/>
        <end position="615"/>
    </location>
</feature>
<evidence type="ECO:0000256" key="1">
    <source>
        <dbReference type="ARBA" id="ARBA00004255"/>
    </source>
</evidence>
<keyword evidence="5 11" id="KW-0963">Cytoplasm</keyword>
<gene>
    <name evidence="15" type="ORF">CLUG_05556</name>
</gene>
<comment type="similarity">
    <text evidence="2 11">Belongs to the adaptor complexes medium subunit family. Delta-COP subfamily.</text>
</comment>
<dbReference type="FunCoup" id="C4YBH8">
    <property type="interactions" value="1114"/>
</dbReference>
<evidence type="ECO:0000313" key="16">
    <source>
        <dbReference type="Proteomes" id="UP000007703"/>
    </source>
</evidence>
<evidence type="ECO:0000256" key="5">
    <source>
        <dbReference type="ARBA" id="ARBA00022490"/>
    </source>
</evidence>
<dbReference type="GO" id="GO:0030126">
    <property type="term" value="C:COPI vesicle coat"/>
    <property type="evidence" value="ECO:0007669"/>
    <property type="project" value="UniProtKB-UniRule"/>
</dbReference>
<evidence type="ECO:0000256" key="7">
    <source>
        <dbReference type="ARBA" id="ARBA00022927"/>
    </source>
</evidence>
<dbReference type="Gene3D" id="3.30.450.60">
    <property type="match status" value="1"/>
</dbReference>
<evidence type="ECO:0000256" key="4">
    <source>
        <dbReference type="ARBA" id="ARBA00022448"/>
    </source>
</evidence>
<dbReference type="CDD" id="cd14830">
    <property type="entry name" value="Delta_COP_N"/>
    <property type="match status" value="1"/>
</dbReference>
<dbReference type="CDD" id="cd09254">
    <property type="entry name" value="AP_delta-COPI_MHD"/>
    <property type="match status" value="1"/>
</dbReference>
<dbReference type="Pfam" id="PF01217">
    <property type="entry name" value="Clat_adaptor_s"/>
    <property type="match status" value="1"/>
</dbReference>
<comment type="function">
    <text evidence="11">The coatomer is a cytosolic protein complex that binds to dilysine motifs and reversibly associates with Golgi non-clathrin-coated vesicles, which further mediate biosynthetic protein transport from the ER, via the Golgi up to the trans Golgi network.</text>
</comment>
<feature type="compositionally biased region" description="Low complexity" evidence="13">
    <location>
        <begin position="229"/>
        <end position="239"/>
    </location>
</feature>
<comment type="subcellular location">
    <subcellularLocation>
        <location evidence="11">Cytoplasm</location>
    </subcellularLocation>
    <subcellularLocation>
        <location evidence="1 11">Golgi apparatus membrane</location>
        <topology evidence="1 11">Peripheral membrane protein</topology>
        <orientation evidence="1 11">Cytoplasmic side</orientation>
    </subcellularLocation>
    <subcellularLocation>
        <location evidence="11">Cytoplasmic vesicle</location>
        <location evidence="11">COPI-coated vesicle membrane</location>
        <topology evidence="11">Peripheral membrane protein</topology>
        <orientation evidence="11">Cytoplasmic side</orientation>
    </subcellularLocation>
</comment>
<dbReference type="GeneID" id="8495137"/>
<dbReference type="PROSITE" id="PS51072">
    <property type="entry name" value="MHD"/>
    <property type="match status" value="1"/>
</dbReference>
<evidence type="ECO:0000256" key="8">
    <source>
        <dbReference type="ARBA" id="ARBA00023034"/>
    </source>
</evidence>
<dbReference type="GO" id="GO:0015031">
    <property type="term" value="P:protein transport"/>
    <property type="evidence" value="ECO:0007669"/>
    <property type="project" value="UniProtKB-KW"/>
</dbReference>
<comment type="subunit">
    <text evidence="3 11">Oligomeric complex that consists of at least the alpha, beta, beta', gamma, delta, epsilon and zeta subunits.</text>
</comment>
<feature type="coiled-coil region" evidence="12">
    <location>
        <begin position="179"/>
        <end position="209"/>
    </location>
</feature>
<evidence type="ECO:0000256" key="6">
    <source>
        <dbReference type="ARBA" id="ARBA00022892"/>
    </source>
</evidence>
<evidence type="ECO:0000256" key="3">
    <source>
        <dbReference type="ARBA" id="ARBA00011775"/>
    </source>
</evidence>
<evidence type="ECO:0000313" key="15">
    <source>
        <dbReference type="EMBL" id="EEQ41428.1"/>
    </source>
</evidence>
<evidence type="ECO:0000256" key="10">
    <source>
        <dbReference type="ARBA" id="ARBA00023329"/>
    </source>
</evidence>
<dbReference type="Gene3D" id="2.60.40.1170">
    <property type="entry name" value="Mu homology domain, subdomain B"/>
    <property type="match status" value="2"/>
</dbReference>
<dbReference type="FunFam" id="3.30.450.60:FF:000003">
    <property type="entry name" value="Coatomer subunit delta"/>
    <property type="match status" value="1"/>
</dbReference>
<reference evidence="15 16" key="1">
    <citation type="journal article" date="2009" name="Nature">
        <title>Evolution of pathogenicity and sexual reproduction in eight Candida genomes.</title>
        <authorList>
            <person name="Butler G."/>
            <person name="Rasmussen M.D."/>
            <person name="Lin M.F."/>
            <person name="Santos M.A."/>
            <person name="Sakthikumar S."/>
            <person name="Munro C.A."/>
            <person name="Rheinbay E."/>
            <person name="Grabherr M."/>
            <person name="Forche A."/>
            <person name="Reedy J.L."/>
            <person name="Agrafioti I."/>
            <person name="Arnaud M.B."/>
            <person name="Bates S."/>
            <person name="Brown A.J."/>
            <person name="Brunke S."/>
            <person name="Costanzo M.C."/>
            <person name="Fitzpatrick D.A."/>
            <person name="de Groot P.W."/>
            <person name="Harris D."/>
            <person name="Hoyer L.L."/>
            <person name="Hube B."/>
            <person name="Klis F.M."/>
            <person name="Kodira C."/>
            <person name="Lennard N."/>
            <person name="Logue M.E."/>
            <person name="Martin R."/>
            <person name="Neiman A.M."/>
            <person name="Nikolaou E."/>
            <person name="Quail M.A."/>
            <person name="Quinn J."/>
            <person name="Santos M.C."/>
            <person name="Schmitzberger F.F."/>
            <person name="Sherlock G."/>
            <person name="Shah P."/>
            <person name="Silverstein K.A."/>
            <person name="Skrzypek M.S."/>
            <person name="Soll D."/>
            <person name="Staggs R."/>
            <person name="Stansfield I."/>
            <person name="Stumpf M.P."/>
            <person name="Sudbery P.E."/>
            <person name="Srikantha T."/>
            <person name="Zeng Q."/>
            <person name="Berman J."/>
            <person name="Berriman M."/>
            <person name="Heitman J."/>
            <person name="Gow N.A."/>
            <person name="Lorenz M.C."/>
            <person name="Birren B.W."/>
            <person name="Kellis M."/>
            <person name="Cuomo C.A."/>
        </authorList>
    </citation>
    <scope>NUCLEOTIDE SEQUENCE [LARGE SCALE GENOMIC DNA]</scope>
    <source>
        <strain evidence="15 16">ATCC 42720</strain>
    </source>
</reference>
<organism evidence="15 16">
    <name type="scientific">Clavispora lusitaniae (strain ATCC 42720)</name>
    <name type="common">Yeast</name>
    <name type="synonym">Candida lusitaniae</name>
    <dbReference type="NCBI Taxonomy" id="306902"/>
    <lineage>
        <taxon>Eukaryota</taxon>
        <taxon>Fungi</taxon>
        <taxon>Dikarya</taxon>
        <taxon>Ascomycota</taxon>
        <taxon>Saccharomycotina</taxon>
        <taxon>Pichiomycetes</taxon>
        <taxon>Metschnikowiaceae</taxon>
        <taxon>Clavispora</taxon>
    </lineage>
</organism>
<dbReference type="STRING" id="306902.C4YBH8"/>
<dbReference type="HOGENOM" id="CLU_019988_3_0_1"/>
<evidence type="ECO:0000259" key="14">
    <source>
        <dbReference type="PROSITE" id="PS51072"/>
    </source>
</evidence>
<dbReference type="InterPro" id="IPR027059">
    <property type="entry name" value="Coatomer_dsu"/>
</dbReference>
<dbReference type="EMBL" id="CH408082">
    <property type="protein sequence ID" value="EEQ41428.1"/>
    <property type="molecule type" value="Genomic_DNA"/>
</dbReference>
<dbReference type="PANTHER" id="PTHR10121">
    <property type="entry name" value="COATOMER SUBUNIT DELTA"/>
    <property type="match status" value="1"/>
</dbReference>
<evidence type="ECO:0000256" key="13">
    <source>
        <dbReference type="SAM" id="MobiDB-lite"/>
    </source>
</evidence>
<evidence type="ECO:0000256" key="9">
    <source>
        <dbReference type="ARBA" id="ARBA00023136"/>
    </source>
</evidence>
<protein>
    <recommendedName>
        <fullName evidence="11">Coatomer subunit delta</fullName>
    </recommendedName>
</protein>
<feature type="compositionally biased region" description="Low complexity" evidence="13">
    <location>
        <begin position="248"/>
        <end position="270"/>
    </location>
</feature>
<dbReference type="OMA" id="VQFRTHP"/>
<keyword evidence="10" id="KW-0968">Cytoplasmic vesicle</keyword>
<dbReference type="GO" id="GO:0006888">
    <property type="term" value="P:endoplasmic reticulum to Golgi vesicle-mediated transport"/>
    <property type="evidence" value="ECO:0007669"/>
    <property type="project" value="EnsemblFungi"/>
</dbReference>
<dbReference type="GO" id="GO:0000139">
    <property type="term" value="C:Golgi membrane"/>
    <property type="evidence" value="ECO:0007669"/>
    <property type="project" value="UniProtKB-SubCell"/>
</dbReference>
<dbReference type="Pfam" id="PF00928">
    <property type="entry name" value="Adap_comp_sub"/>
    <property type="match status" value="1"/>
</dbReference>
<sequence length="615" mass="67238">MCKIYSINIVVSNVTSHGPIRCAHANRCVFKNKHQHSLKHQNMVVLAASICTHGGKALLARSFRDLSKDRITALLANFPSLLSFSGSHNTSVEDGAVRYVYQPLEEFYVVLLTNKQSNILQDIDTLHLFVSVVSNMVRCVDEKDIFDNAFEILSAFDEIVNLGYKERLTMSQVHAFLEMDSHEEKIQEIIERNKELEATEERRRRAKEIQRKELARRNVEQHAAMFGASANSMSSQSESFGYNSAPSAPSYEAPRYEAPAPVEPAAPRAVGGKGLKLGKKPARSAQTEQNQPLLTSKAPVFSPAPQTAPQAAPQAAHQTAPMAAPVASRSVPAHAQVSEASASASPVNHGTGKLVNNGILITVNEKISAQLNREGGVISAEVKGDLQLRVNDAELAHSKILLQVEHKSGVQYKTHPNVDRALFSGASTIGLKDRTKSFPSNDQSLGVLRWRAVAKDDTSLVPLLLTAWVSVSDSIAEVTLEYELTPSYIEAHPSQDSFDNVQILVPIASDDVELRQSSTDDVSYDVTEDGVVFTVPEISFDAPQGTFDFTIPANDEDALFPMEVQFDIARTEGVTEADSAFGQVSVVDVVSNDEDETSLPFDLHSKLVSERYTVS</sequence>
<evidence type="ECO:0000256" key="11">
    <source>
        <dbReference type="RuleBase" id="RU366052"/>
    </source>
</evidence>
<feature type="compositionally biased region" description="Polar residues" evidence="13">
    <location>
        <begin position="284"/>
        <end position="294"/>
    </location>
</feature>
<dbReference type="SUPFAM" id="SSF49447">
    <property type="entry name" value="Second domain of Mu2 adaptin subunit (ap50) of ap2 adaptor"/>
    <property type="match status" value="1"/>
</dbReference>
<dbReference type="GO" id="GO:0090167">
    <property type="term" value="P:Golgi distribution to daughter cells"/>
    <property type="evidence" value="ECO:0007669"/>
    <property type="project" value="EnsemblFungi"/>
</dbReference>
<keyword evidence="12" id="KW-0175">Coiled coil</keyword>
<keyword evidence="8 11" id="KW-0333">Golgi apparatus</keyword>
<dbReference type="AlphaFoldDB" id="C4YBH8"/>
<keyword evidence="4 11" id="KW-0813">Transport</keyword>
<dbReference type="InterPro" id="IPR028565">
    <property type="entry name" value="MHD"/>
</dbReference>
<name>C4YBH8_CLAL4</name>
<dbReference type="GO" id="GO:0006890">
    <property type="term" value="P:retrograde vesicle-mediated transport, Golgi to endoplasmic reticulum"/>
    <property type="evidence" value="ECO:0007669"/>
    <property type="project" value="UniProtKB-UniRule"/>
</dbReference>